<keyword evidence="3" id="KW-1185">Reference proteome</keyword>
<dbReference type="Proteomes" id="UP000315750">
    <property type="component" value="Chromosome"/>
</dbReference>
<name>A0A518APR5_9BACT</name>
<dbReference type="RefSeq" id="WP_145247415.1">
    <property type="nucleotide sequence ID" value="NZ_CP036278.1"/>
</dbReference>
<feature type="region of interest" description="Disordered" evidence="1">
    <location>
        <begin position="210"/>
        <end position="229"/>
    </location>
</feature>
<evidence type="ECO:0000313" key="2">
    <source>
        <dbReference type="EMBL" id="QDU56715.1"/>
    </source>
</evidence>
<dbReference type="EMBL" id="CP036278">
    <property type="protein sequence ID" value="QDU56715.1"/>
    <property type="molecule type" value="Genomic_DNA"/>
</dbReference>
<accession>A0A518APR5</accession>
<protein>
    <submittedName>
        <fullName evidence="2">Uncharacterized protein</fullName>
    </submittedName>
</protein>
<evidence type="ECO:0000313" key="3">
    <source>
        <dbReference type="Proteomes" id="UP000315750"/>
    </source>
</evidence>
<reference evidence="2 3" key="1">
    <citation type="submission" date="2019-02" db="EMBL/GenBank/DDBJ databases">
        <title>Deep-cultivation of Planctomycetes and their phenomic and genomic characterization uncovers novel biology.</title>
        <authorList>
            <person name="Wiegand S."/>
            <person name="Jogler M."/>
            <person name="Boedeker C."/>
            <person name="Pinto D."/>
            <person name="Vollmers J."/>
            <person name="Rivas-Marin E."/>
            <person name="Kohn T."/>
            <person name="Peeters S.H."/>
            <person name="Heuer A."/>
            <person name="Rast P."/>
            <person name="Oberbeckmann S."/>
            <person name="Bunk B."/>
            <person name="Jeske O."/>
            <person name="Meyerdierks A."/>
            <person name="Storesund J.E."/>
            <person name="Kallscheuer N."/>
            <person name="Luecker S."/>
            <person name="Lage O.M."/>
            <person name="Pohl T."/>
            <person name="Merkel B.J."/>
            <person name="Hornburger P."/>
            <person name="Mueller R.-W."/>
            <person name="Bruemmer F."/>
            <person name="Labrenz M."/>
            <person name="Spormann A.M."/>
            <person name="Op den Camp H."/>
            <person name="Overmann J."/>
            <person name="Amann R."/>
            <person name="Jetten M.S.M."/>
            <person name="Mascher T."/>
            <person name="Medema M.H."/>
            <person name="Devos D.P."/>
            <person name="Kaster A.-K."/>
            <person name="Ovreas L."/>
            <person name="Rohde M."/>
            <person name="Galperin M.Y."/>
            <person name="Jogler C."/>
        </authorList>
    </citation>
    <scope>NUCLEOTIDE SEQUENCE [LARGE SCALE GENOMIC DNA]</scope>
    <source>
        <strain evidence="2 3">Pan181</strain>
    </source>
</reference>
<organism evidence="2 3">
    <name type="scientific">Aeoliella mucimassa</name>
    <dbReference type="NCBI Taxonomy" id="2527972"/>
    <lineage>
        <taxon>Bacteria</taxon>
        <taxon>Pseudomonadati</taxon>
        <taxon>Planctomycetota</taxon>
        <taxon>Planctomycetia</taxon>
        <taxon>Pirellulales</taxon>
        <taxon>Lacipirellulaceae</taxon>
        <taxon>Aeoliella</taxon>
    </lineage>
</organism>
<dbReference type="KEGG" id="amuc:Pan181_29250"/>
<gene>
    <name evidence="2" type="ORF">Pan181_29250</name>
</gene>
<feature type="region of interest" description="Disordered" evidence="1">
    <location>
        <begin position="1"/>
        <end position="23"/>
    </location>
</feature>
<evidence type="ECO:0000256" key="1">
    <source>
        <dbReference type="SAM" id="MobiDB-lite"/>
    </source>
</evidence>
<proteinExistence type="predicted"/>
<sequence length="229" mass="26103">MSIPDACNTGDVEPSEDHHKQPPNQQIMDFIKLLSDPVAVYRLLGCDTLADDQAHAEGCEFFSILRHPPQQARTSLHPTHSSPQITLAICVFRFDDDSSEELQQVSDISRPGEVRSKTNLYNFDILPSKNARKNLHLAVPSITTEHTNSRKQRQQDLLGHAISLYIAPPPHPCMKTLYLELKQDPQWKNEMQGLSRPAFETRLRRWCKKEHGVSPKQLQKHTTRNTAAR</sequence>
<dbReference type="AlphaFoldDB" id="A0A518APR5"/>